<evidence type="ECO:0000313" key="3">
    <source>
        <dbReference type="Proteomes" id="UP000247409"/>
    </source>
</evidence>
<protein>
    <submittedName>
        <fullName evidence="2">Uncharacterized protein</fullName>
    </submittedName>
</protein>
<dbReference type="OrthoDB" id="10414845at2759"/>
<accession>A0A2V3IS14</accession>
<dbReference type="PANTHER" id="PTHR36974">
    <property type="entry name" value="MEMBRANE PROTEIN-RELATED"/>
    <property type="match status" value="1"/>
</dbReference>
<comment type="caution">
    <text evidence="2">The sequence shown here is derived from an EMBL/GenBank/DDBJ whole genome shotgun (WGS) entry which is preliminary data.</text>
</comment>
<evidence type="ECO:0000313" key="2">
    <source>
        <dbReference type="EMBL" id="PXF44902.1"/>
    </source>
</evidence>
<feature type="transmembrane region" description="Helical" evidence="1">
    <location>
        <begin position="100"/>
        <end position="119"/>
    </location>
</feature>
<feature type="transmembrane region" description="Helical" evidence="1">
    <location>
        <begin position="31"/>
        <end position="54"/>
    </location>
</feature>
<keyword evidence="1" id="KW-0472">Membrane</keyword>
<evidence type="ECO:0000256" key="1">
    <source>
        <dbReference type="SAM" id="Phobius"/>
    </source>
</evidence>
<name>A0A2V3IS14_9FLOR</name>
<feature type="transmembrane region" description="Helical" evidence="1">
    <location>
        <begin position="158"/>
        <end position="177"/>
    </location>
</feature>
<keyword evidence="1" id="KW-1133">Transmembrane helix</keyword>
<keyword evidence="3" id="KW-1185">Reference proteome</keyword>
<dbReference type="EMBL" id="NBIV01000079">
    <property type="protein sequence ID" value="PXF44902.1"/>
    <property type="molecule type" value="Genomic_DNA"/>
</dbReference>
<sequence>MSSKHFSPEFAPGMSPSSQYFVKRLAPCKDVASLLPFLMFSLEGLVAVICSYIYQDTDWLLKFTFSQLLAINTVFAGILHFYKPLYEFYTSMIFVPFKDFWLYSTGFVLMFGGFGLVFANTQVLAAYALAGVLIVMFPGNIACVFLEKPRKLVCNDSLIGAVLRLPMQLVFIRWALWFTTPPLPPPF</sequence>
<organism evidence="2 3">
    <name type="scientific">Gracilariopsis chorda</name>
    <dbReference type="NCBI Taxonomy" id="448386"/>
    <lineage>
        <taxon>Eukaryota</taxon>
        <taxon>Rhodophyta</taxon>
        <taxon>Florideophyceae</taxon>
        <taxon>Rhodymeniophycidae</taxon>
        <taxon>Gracilariales</taxon>
        <taxon>Gracilariaceae</taxon>
        <taxon>Gracilariopsis</taxon>
    </lineage>
</organism>
<gene>
    <name evidence="2" type="ORF">BWQ96_05392</name>
</gene>
<reference evidence="2 3" key="1">
    <citation type="journal article" date="2018" name="Mol. Biol. Evol.">
        <title>Analysis of the draft genome of the red seaweed Gracilariopsis chorda provides insights into genome size evolution in Rhodophyta.</title>
        <authorList>
            <person name="Lee J."/>
            <person name="Yang E.C."/>
            <person name="Graf L."/>
            <person name="Yang J.H."/>
            <person name="Qiu H."/>
            <person name="Zel Zion U."/>
            <person name="Chan C.X."/>
            <person name="Stephens T.G."/>
            <person name="Weber A.P.M."/>
            <person name="Boo G.H."/>
            <person name="Boo S.M."/>
            <person name="Kim K.M."/>
            <person name="Shin Y."/>
            <person name="Jung M."/>
            <person name="Lee S.J."/>
            <person name="Yim H.S."/>
            <person name="Lee J.H."/>
            <person name="Bhattacharya D."/>
            <person name="Yoon H.S."/>
        </authorList>
    </citation>
    <scope>NUCLEOTIDE SEQUENCE [LARGE SCALE GENOMIC DNA]</scope>
    <source>
        <strain evidence="2 3">SKKU-2015</strain>
        <tissue evidence="2">Whole body</tissue>
    </source>
</reference>
<dbReference type="PANTHER" id="PTHR36974:SF1">
    <property type="entry name" value="DOXX FAMILY MEMBRANE PROTEIN"/>
    <property type="match status" value="1"/>
</dbReference>
<proteinExistence type="predicted"/>
<keyword evidence="1" id="KW-0812">Transmembrane</keyword>
<dbReference type="Proteomes" id="UP000247409">
    <property type="component" value="Unassembled WGS sequence"/>
</dbReference>
<feature type="transmembrane region" description="Helical" evidence="1">
    <location>
        <begin position="125"/>
        <end position="146"/>
    </location>
</feature>
<dbReference type="AlphaFoldDB" id="A0A2V3IS14"/>
<feature type="transmembrane region" description="Helical" evidence="1">
    <location>
        <begin position="60"/>
        <end position="79"/>
    </location>
</feature>